<feature type="chain" id="PRO_5030581255" description="Peptidase S1 domain-containing protein" evidence="5">
    <location>
        <begin position="23"/>
        <end position="182"/>
    </location>
</feature>
<keyword evidence="1" id="KW-0645">Protease</keyword>
<evidence type="ECO:0000313" key="7">
    <source>
        <dbReference type="EMBL" id="CAD7085699.1"/>
    </source>
</evidence>
<evidence type="ECO:0000256" key="3">
    <source>
        <dbReference type="ARBA" id="ARBA00022825"/>
    </source>
</evidence>
<keyword evidence="8" id="KW-1185">Reference proteome</keyword>
<dbReference type="GO" id="GO:0004252">
    <property type="term" value="F:serine-type endopeptidase activity"/>
    <property type="evidence" value="ECO:0007669"/>
    <property type="project" value="InterPro"/>
</dbReference>
<proteinExistence type="predicted"/>
<evidence type="ECO:0000256" key="2">
    <source>
        <dbReference type="ARBA" id="ARBA00022801"/>
    </source>
</evidence>
<feature type="domain" description="Peptidase S1" evidence="6">
    <location>
        <begin position="26"/>
        <end position="182"/>
    </location>
</feature>
<dbReference type="InterPro" id="IPR050430">
    <property type="entry name" value="Peptidase_S1"/>
</dbReference>
<dbReference type="Proteomes" id="UP000594454">
    <property type="component" value="Chromosome 3"/>
</dbReference>
<sequence length="182" mass="19970">MKYFAILSALIYFDIILDDAKAQLSIVNGTLAKIGQFPFAAAVINREYNKSTCSATMIAPKYALSGAYCFVGVRTGLLLVGDVESSPPQKPAPPSRQTRKIIKIIRHPQARTAGDKVNYIYNLAVLELNREVISSEGVSWIPLAKTDLADNSKCVAIGFGFHRKAEGEHDGKLRYGTLTFFL</sequence>
<keyword evidence="2" id="KW-0378">Hydrolase</keyword>
<protein>
    <recommendedName>
        <fullName evidence="6">Peptidase S1 domain-containing protein</fullName>
    </recommendedName>
</protein>
<dbReference type="Gene3D" id="2.40.10.10">
    <property type="entry name" value="Trypsin-like serine proteases"/>
    <property type="match status" value="1"/>
</dbReference>
<dbReference type="PROSITE" id="PS50240">
    <property type="entry name" value="TRYPSIN_DOM"/>
    <property type="match status" value="1"/>
</dbReference>
<dbReference type="AlphaFoldDB" id="A0A7R8YUW8"/>
<dbReference type="Pfam" id="PF00089">
    <property type="entry name" value="Trypsin"/>
    <property type="match status" value="1"/>
</dbReference>
<dbReference type="InterPro" id="IPR043504">
    <property type="entry name" value="Peptidase_S1_PA_chymotrypsin"/>
</dbReference>
<name>A0A7R8YUW8_HERIL</name>
<evidence type="ECO:0000256" key="4">
    <source>
        <dbReference type="ARBA" id="ARBA00023157"/>
    </source>
</evidence>
<dbReference type="PANTHER" id="PTHR24276">
    <property type="entry name" value="POLYSERASE-RELATED"/>
    <property type="match status" value="1"/>
</dbReference>
<keyword evidence="5" id="KW-0732">Signal</keyword>
<accession>A0A7R8YUW8</accession>
<evidence type="ECO:0000256" key="5">
    <source>
        <dbReference type="SAM" id="SignalP"/>
    </source>
</evidence>
<dbReference type="InterPro" id="IPR009003">
    <property type="entry name" value="Peptidase_S1_PA"/>
</dbReference>
<dbReference type="OrthoDB" id="6380398at2759"/>
<keyword evidence="3" id="KW-0720">Serine protease</keyword>
<dbReference type="InParanoid" id="A0A7R8YUW8"/>
<evidence type="ECO:0000256" key="1">
    <source>
        <dbReference type="ARBA" id="ARBA00022670"/>
    </source>
</evidence>
<dbReference type="EMBL" id="LR899011">
    <property type="protein sequence ID" value="CAD7085699.1"/>
    <property type="molecule type" value="Genomic_DNA"/>
</dbReference>
<dbReference type="GO" id="GO:0006508">
    <property type="term" value="P:proteolysis"/>
    <property type="evidence" value="ECO:0007669"/>
    <property type="project" value="UniProtKB-KW"/>
</dbReference>
<evidence type="ECO:0000313" key="8">
    <source>
        <dbReference type="Proteomes" id="UP000594454"/>
    </source>
</evidence>
<evidence type="ECO:0000259" key="6">
    <source>
        <dbReference type="PROSITE" id="PS50240"/>
    </source>
</evidence>
<gene>
    <name evidence="7" type="ORF">HERILL_LOCUS8523</name>
</gene>
<dbReference type="PANTHER" id="PTHR24276:SF96">
    <property type="entry name" value="PEPTIDASE S1 DOMAIN-CONTAINING PROTEIN"/>
    <property type="match status" value="1"/>
</dbReference>
<reference evidence="7 8" key="1">
    <citation type="submission" date="2020-11" db="EMBL/GenBank/DDBJ databases">
        <authorList>
            <person name="Wallbank WR R."/>
            <person name="Pardo Diaz C."/>
            <person name="Kozak K."/>
            <person name="Martin S."/>
            <person name="Jiggins C."/>
            <person name="Moest M."/>
            <person name="Warren A I."/>
            <person name="Generalovic N T."/>
            <person name="Byers J.R.P. K."/>
            <person name="Montejo-Kovacevich G."/>
            <person name="Yen C E."/>
        </authorList>
    </citation>
    <scope>NUCLEOTIDE SEQUENCE [LARGE SCALE GENOMIC DNA]</scope>
</reference>
<organism evidence="7 8">
    <name type="scientific">Hermetia illucens</name>
    <name type="common">Black soldier fly</name>
    <dbReference type="NCBI Taxonomy" id="343691"/>
    <lineage>
        <taxon>Eukaryota</taxon>
        <taxon>Metazoa</taxon>
        <taxon>Ecdysozoa</taxon>
        <taxon>Arthropoda</taxon>
        <taxon>Hexapoda</taxon>
        <taxon>Insecta</taxon>
        <taxon>Pterygota</taxon>
        <taxon>Neoptera</taxon>
        <taxon>Endopterygota</taxon>
        <taxon>Diptera</taxon>
        <taxon>Brachycera</taxon>
        <taxon>Stratiomyomorpha</taxon>
        <taxon>Stratiomyidae</taxon>
        <taxon>Hermetiinae</taxon>
        <taxon>Hermetia</taxon>
    </lineage>
</organism>
<keyword evidence="4" id="KW-1015">Disulfide bond</keyword>
<dbReference type="InterPro" id="IPR001254">
    <property type="entry name" value="Trypsin_dom"/>
</dbReference>
<dbReference type="SMART" id="SM00020">
    <property type="entry name" value="Tryp_SPc"/>
    <property type="match status" value="1"/>
</dbReference>
<feature type="signal peptide" evidence="5">
    <location>
        <begin position="1"/>
        <end position="22"/>
    </location>
</feature>
<dbReference type="SUPFAM" id="SSF50494">
    <property type="entry name" value="Trypsin-like serine proteases"/>
    <property type="match status" value="1"/>
</dbReference>